<reference evidence="1 2" key="1">
    <citation type="submission" date="2013-02" db="EMBL/GenBank/DDBJ databases">
        <authorList>
            <person name="Harkins D.M."/>
            <person name="Durkin A.S."/>
            <person name="Brinkac L.M."/>
            <person name="Haft D.H."/>
            <person name="Selengut J.D."/>
            <person name="Sanka R."/>
            <person name="DePew J."/>
            <person name="Purushe J."/>
            <person name="Tulsiani S.M."/>
            <person name="Graham G.C."/>
            <person name="Burns M.-A."/>
            <person name="Dohnt M.F."/>
            <person name="Smythe L.D."/>
            <person name="McKay D.B."/>
            <person name="Craig S.B."/>
            <person name="Vinetz J.M."/>
            <person name="Sutton G.G."/>
            <person name="Nierman W.C."/>
            <person name="Fouts D.E."/>
        </authorList>
    </citation>
    <scope>NUCLEOTIDE SEQUENCE [LARGE SCALE GENOMIC DNA]</scope>
    <source>
        <strain evidence="1 2">LT2186</strain>
    </source>
</reference>
<sequence>MYFNAWIFPFFQDFFLNFLIEGIFGFVENLNSPTFVIGNKNAEFPFPRQESSVKRRNEATKTNLNFMFPST</sequence>
<proteinExistence type="predicted"/>
<dbReference type="BioCyc" id="LINT1001599:G11K9-5201-MONOMER"/>
<dbReference type="Proteomes" id="UP000011776">
    <property type="component" value="Unassembled WGS sequence"/>
</dbReference>
<dbReference type="EMBL" id="AFME02000193">
    <property type="protein sequence ID" value="EMG11125.1"/>
    <property type="molecule type" value="Genomic_DNA"/>
</dbReference>
<gene>
    <name evidence="1" type="ORF">LEP1GSC151_3252</name>
</gene>
<accession>M3HES5</accession>
<protein>
    <submittedName>
        <fullName evidence="1">Uncharacterized protein</fullName>
    </submittedName>
</protein>
<name>M3HES5_LEPIR</name>
<dbReference type="AlphaFoldDB" id="M3HES5"/>
<comment type="caution">
    <text evidence="1">The sequence shown here is derived from an EMBL/GenBank/DDBJ whole genome shotgun (WGS) entry which is preliminary data.</text>
</comment>
<evidence type="ECO:0000313" key="2">
    <source>
        <dbReference type="Proteomes" id="UP000011776"/>
    </source>
</evidence>
<evidence type="ECO:0000313" key="1">
    <source>
        <dbReference type="EMBL" id="EMG11125.1"/>
    </source>
</evidence>
<organism evidence="1 2">
    <name type="scientific">Leptospira interrogans serovar Grippotyphosa str. LT2186</name>
    <dbReference type="NCBI Taxonomy" id="1001599"/>
    <lineage>
        <taxon>Bacteria</taxon>
        <taxon>Pseudomonadati</taxon>
        <taxon>Spirochaetota</taxon>
        <taxon>Spirochaetia</taxon>
        <taxon>Leptospirales</taxon>
        <taxon>Leptospiraceae</taxon>
        <taxon>Leptospira</taxon>
    </lineage>
</organism>